<keyword evidence="3" id="KW-0050">Antiport</keyword>
<keyword evidence="7" id="KW-0406">Ion transport</keyword>
<feature type="transmembrane region" description="Helical" evidence="9">
    <location>
        <begin position="369"/>
        <end position="388"/>
    </location>
</feature>
<feature type="transmembrane region" description="Helical" evidence="9">
    <location>
        <begin position="241"/>
        <end position="267"/>
    </location>
</feature>
<gene>
    <name evidence="11" type="ORF">ACFOW3_05740</name>
</gene>
<dbReference type="InterPro" id="IPR038770">
    <property type="entry name" value="Na+/solute_symporter_sf"/>
</dbReference>
<feature type="transmembrane region" description="Helical" evidence="9">
    <location>
        <begin position="400"/>
        <end position="423"/>
    </location>
</feature>
<comment type="caution">
    <text evidence="11">The sequence shown here is derived from an EMBL/GenBank/DDBJ whole genome shotgun (WGS) entry which is preliminary data.</text>
</comment>
<evidence type="ECO:0000256" key="1">
    <source>
        <dbReference type="ARBA" id="ARBA00004651"/>
    </source>
</evidence>
<protein>
    <submittedName>
        <fullName evidence="11">Cation:proton antiporter</fullName>
    </submittedName>
</protein>
<sequence>MTAELLPALGFVLVGLLLVVMTLTSSFIARVPLSSAILYLAVGVGIGPWGLGLLVLDPVGDAPLLERLTEIAVLISLFTVGLKLDLPLRDRRWRIPVQLATVSMLITVGAIAAVGVWLLHLPLGAAVLLGAILAPTDPVLASDVQVSDPQDRDRLRFGLTGEGGLNDGAAFPLVMLGLGLMSLHDLGESGWRWWAVDVLWAVVGGLLIGYLLGVVVGRAILYLRIRHREALGPDEFMVLGLIALAYGVALLCHTYGFLAVFAAGLALRRAAAEPAASVASPVQGDNNDGEAPLAAQAPGHMIESVERFNAQLERLAEVTVVLVVGALLSVVDFGTEVLWFVPVLLLVIRPLAVYAGLVGAKVERSQRRLIAWFGIRGIGSIYYLMYAITHDLHPVIAQRLLAITLAVVVASVLLHGVSVTPLMRRYEARRKTKAQRPR</sequence>
<reference evidence="12" key="1">
    <citation type="journal article" date="2019" name="Int. J. Syst. Evol. Microbiol.">
        <title>The Global Catalogue of Microorganisms (GCM) 10K type strain sequencing project: providing services to taxonomists for standard genome sequencing and annotation.</title>
        <authorList>
            <consortium name="The Broad Institute Genomics Platform"/>
            <consortium name="The Broad Institute Genome Sequencing Center for Infectious Disease"/>
            <person name="Wu L."/>
            <person name="Ma J."/>
        </authorList>
    </citation>
    <scope>NUCLEOTIDE SEQUENCE [LARGE SCALE GENOMIC DNA]</scope>
    <source>
        <strain evidence="12">CCUG 2113</strain>
    </source>
</reference>
<evidence type="ECO:0000259" key="10">
    <source>
        <dbReference type="Pfam" id="PF00999"/>
    </source>
</evidence>
<evidence type="ECO:0000256" key="3">
    <source>
        <dbReference type="ARBA" id="ARBA00022449"/>
    </source>
</evidence>
<feature type="transmembrane region" description="Helical" evidence="9">
    <location>
        <begin position="98"/>
        <end position="119"/>
    </location>
</feature>
<organism evidence="11 12">
    <name type="scientific">Acidovorax facilis</name>
    <dbReference type="NCBI Taxonomy" id="12917"/>
    <lineage>
        <taxon>Bacteria</taxon>
        <taxon>Pseudomonadati</taxon>
        <taxon>Pseudomonadota</taxon>
        <taxon>Betaproteobacteria</taxon>
        <taxon>Burkholderiales</taxon>
        <taxon>Comamonadaceae</taxon>
        <taxon>Acidovorax</taxon>
    </lineage>
</organism>
<proteinExistence type="predicted"/>
<dbReference type="Pfam" id="PF00999">
    <property type="entry name" value="Na_H_Exchanger"/>
    <property type="match status" value="1"/>
</dbReference>
<dbReference type="RefSeq" id="WP_055401164.1">
    <property type="nucleotide sequence ID" value="NZ_JAMXAX010000160.1"/>
</dbReference>
<dbReference type="InterPro" id="IPR006153">
    <property type="entry name" value="Cation/H_exchanger_TM"/>
</dbReference>
<dbReference type="PANTHER" id="PTHR32507:SF8">
    <property type="entry name" value="CNH1P"/>
    <property type="match status" value="1"/>
</dbReference>
<keyword evidence="8 9" id="KW-0472">Membrane</keyword>
<feature type="transmembrane region" description="Helical" evidence="9">
    <location>
        <begin position="6"/>
        <end position="29"/>
    </location>
</feature>
<evidence type="ECO:0000256" key="5">
    <source>
        <dbReference type="ARBA" id="ARBA00022692"/>
    </source>
</evidence>
<feature type="transmembrane region" description="Helical" evidence="9">
    <location>
        <begin position="198"/>
        <end position="221"/>
    </location>
</feature>
<comment type="subcellular location">
    <subcellularLocation>
        <location evidence="1">Cell membrane</location>
        <topology evidence="1">Multi-pass membrane protein</topology>
    </subcellularLocation>
</comment>
<evidence type="ECO:0000256" key="4">
    <source>
        <dbReference type="ARBA" id="ARBA00022475"/>
    </source>
</evidence>
<keyword evidence="2" id="KW-0813">Transport</keyword>
<evidence type="ECO:0000256" key="7">
    <source>
        <dbReference type="ARBA" id="ARBA00023065"/>
    </source>
</evidence>
<dbReference type="PANTHER" id="PTHR32507">
    <property type="entry name" value="NA(+)/H(+) ANTIPORTER 1"/>
    <property type="match status" value="1"/>
</dbReference>
<keyword evidence="6 9" id="KW-1133">Transmembrane helix</keyword>
<dbReference type="Gene3D" id="1.20.1530.20">
    <property type="match status" value="1"/>
</dbReference>
<evidence type="ECO:0000256" key="6">
    <source>
        <dbReference type="ARBA" id="ARBA00022989"/>
    </source>
</evidence>
<dbReference type="EMBL" id="JBHSAJ010000010">
    <property type="protein sequence ID" value="MFC3934122.1"/>
    <property type="molecule type" value="Genomic_DNA"/>
</dbReference>
<evidence type="ECO:0000313" key="12">
    <source>
        <dbReference type="Proteomes" id="UP001595693"/>
    </source>
</evidence>
<feature type="transmembrane region" description="Helical" evidence="9">
    <location>
        <begin position="36"/>
        <end position="56"/>
    </location>
</feature>
<keyword evidence="5 9" id="KW-0812">Transmembrane</keyword>
<evidence type="ECO:0000256" key="8">
    <source>
        <dbReference type="ARBA" id="ARBA00023136"/>
    </source>
</evidence>
<keyword evidence="12" id="KW-1185">Reference proteome</keyword>
<name>A0ABV8D6Y5_9BURK</name>
<keyword evidence="4" id="KW-1003">Cell membrane</keyword>
<evidence type="ECO:0000313" key="11">
    <source>
        <dbReference type="EMBL" id="MFC3934122.1"/>
    </source>
</evidence>
<evidence type="ECO:0000256" key="9">
    <source>
        <dbReference type="SAM" id="Phobius"/>
    </source>
</evidence>
<feature type="transmembrane region" description="Helical" evidence="9">
    <location>
        <begin position="68"/>
        <end position="86"/>
    </location>
</feature>
<feature type="domain" description="Cation/H+ exchanger transmembrane" evidence="10">
    <location>
        <begin position="19"/>
        <end position="424"/>
    </location>
</feature>
<accession>A0ABV8D6Y5</accession>
<feature type="transmembrane region" description="Helical" evidence="9">
    <location>
        <begin position="337"/>
        <end position="357"/>
    </location>
</feature>
<dbReference type="Proteomes" id="UP001595693">
    <property type="component" value="Unassembled WGS sequence"/>
</dbReference>
<evidence type="ECO:0000256" key="2">
    <source>
        <dbReference type="ARBA" id="ARBA00022448"/>
    </source>
</evidence>